<comment type="caution">
    <text evidence="3">The sequence shown here is derived from an EMBL/GenBank/DDBJ whole genome shotgun (WGS) entry which is preliminary data.</text>
</comment>
<dbReference type="AlphaFoldDB" id="A0ABD3H701"/>
<name>A0ABD3H701_9MARC</name>
<reference evidence="3 4" key="1">
    <citation type="submission" date="2024-09" db="EMBL/GenBank/DDBJ databases">
        <title>Chromosome-scale assembly of Riccia sorocarpa.</title>
        <authorList>
            <person name="Paukszto L."/>
        </authorList>
    </citation>
    <scope>NUCLEOTIDE SEQUENCE [LARGE SCALE GENOMIC DNA]</scope>
    <source>
        <strain evidence="3">LP-2024</strain>
        <tissue evidence="3">Aerial parts of the thallus</tissue>
    </source>
</reference>
<feature type="region of interest" description="Disordered" evidence="1">
    <location>
        <begin position="97"/>
        <end position="202"/>
    </location>
</feature>
<dbReference type="EMBL" id="JBJQOH010000005">
    <property type="protein sequence ID" value="KAL3686309.1"/>
    <property type="molecule type" value="Genomic_DNA"/>
</dbReference>
<dbReference type="Pfam" id="PF13966">
    <property type="entry name" value="zf-RVT"/>
    <property type="match status" value="1"/>
</dbReference>
<feature type="domain" description="Reverse transcriptase zinc-binding" evidence="2">
    <location>
        <begin position="413"/>
        <end position="485"/>
    </location>
</feature>
<organism evidence="3 4">
    <name type="scientific">Riccia sorocarpa</name>
    <dbReference type="NCBI Taxonomy" id="122646"/>
    <lineage>
        <taxon>Eukaryota</taxon>
        <taxon>Viridiplantae</taxon>
        <taxon>Streptophyta</taxon>
        <taxon>Embryophyta</taxon>
        <taxon>Marchantiophyta</taxon>
        <taxon>Marchantiopsida</taxon>
        <taxon>Marchantiidae</taxon>
        <taxon>Marchantiales</taxon>
        <taxon>Ricciaceae</taxon>
        <taxon>Riccia</taxon>
    </lineage>
</organism>
<feature type="compositionally biased region" description="Basic and acidic residues" evidence="1">
    <location>
        <begin position="117"/>
        <end position="130"/>
    </location>
</feature>
<feature type="compositionally biased region" description="Polar residues" evidence="1">
    <location>
        <begin position="16"/>
        <end position="31"/>
    </location>
</feature>
<feature type="region of interest" description="Disordered" evidence="1">
    <location>
        <begin position="620"/>
        <end position="657"/>
    </location>
</feature>
<accession>A0ABD3H701</accession>
<protein>
    <recommendedName>
        <fullName evidence="2">Reverse transcriptase zinc-binding domain-containing protein</fullName>
    </recommendedName>
</protein>
<keyword evidence="4" id="KW-1185">Reference proteome</keyword>
<feature type="compositionally biased region" description="Low complexity" evidence="1">
    <location>
        <begin position="630"/>
        <end position="650"/>
    </location>
</feature>
<evidence type="ECO:0000313" key="3">
    <source>
        <dbReference type="EMBL" id="KAL3686309.1"/>
    </source>
</evidence>
<evidence type="ECO:0000313" key="4">
    <source>
        <dbReference type="Proteomes" id="UP001633002"/>
    </source>
</evidence>
<feature type="compositionally biased region" description="Acidic residues" evidence="1">
    <location>
        <begin position="1"/>
        <end position="10"/>
    </location>
</feature>
<proteinExistence type="predicted"/>
<gene>
    <name evidence="3" type="ORF">R1sor_008883</name>
</gene>
<evidence type="ECO:0000259" key="2">
    <source>
        <dbReference type="Pfam" id="PF13966"/>
    </source>
</evidence>
<feature type="compositionally biased region" description="Basic and acidic residues" evidence="1">
    <location>
        <begin position="166"/>
        <end position="184"/>
    </location>
</feature>
<sequence>MEIEGADEEITCGGVESSNGITKKSMPTVSGGTRPPDSGMVCSMADKGTHGQEGETAADPEMRWEEGVTWAVLAEEIKSMPVNDNAAERDEAEIREIDLDIDKQRGHWAKQCPNKRPVGEGRPRGEDDRSVPPPPAPVDQVDRAEDVSSSSTTAPHEGFLPVVRGRARDGLGMARRERRSDGDKKRHQGKSGSKNKTTKELPLLPDLSIPSEVAVTARLGILPQGSFHTLCSTPVEPPTEKNPFWSNMTVLSQRNKIVSLGHMVPFTGDSPLQEFSRRSPKKKDYLVGMSVSSSSRLKAGPGLGPGAVAHKRWALGTMDHNGCRLSDSRESSLGSACSYRRERKHREDSLSQALVGDGQWHITGDFNQVEVEEDARSAATVIAGREERLETFRACLERNGMGRCPSFANLSRRWEIEHVQTDWLNRWRYLWQGLSNLLLKTWFWRILNLGLHTNSQAQKWGVSDGLCFMCNQAEETLDHLLWLCRRLSDRTEWVQSSLLGTQSPSTSLLQVIDRVLSTHKVCPAELVLLGETCWITWLERNAFLFEARMHLTPSKQILEESVRKSNTLINRSRRSDKVEIQRKVEQVFHEAETQLHLQAARTKAVQEIIREAARDDSQLSLPRLLESNHSQTQSTTSSASTSEGEASLTSMSTSTFT</sequence>
<dbReference type="Proteomes" id="UP001633002">
    <property type="component" value="Unassembled WGS sequence"/>
</dbReference>
<evidence type="ECO:0000256" key="1">
    <source>
        <dbReference type="SAM" id="MobiDB-lite"/>
    </source>
</evidence>
<dbReference type="InterPro" id="IPR026960">
    <property type="entry name" value="RVT-Znf"/>
</dbReference>
<feature type="region of interest" description="Disordered" evidence="1">
    <location>
        <begin position="1"/>
        <end position="62"/>
    </location>
</feature>